<reference evidence="15" key="1">
    <citation type="submission" date="2017-09" db="EMBL/GenBank/DDBJ databases">
        <title>Depth-based differentiation of microbial function through sediment-hosted aquifers and enrichment of novel symbionts in the deep terrestrial subsurface.</title>
        <authorList>
            <person name="Probst A.J."/>
            <person name="Ladd B."/>
            <person name="Jarett J.K."/>
            <person name="Geller-Mcgrath D.E."/>
            <person name="Sieber C.M.K."/>
            <person name="Emerson J.B."/>
            <person name="Anantharaman K."/>
            <person name="Thomas B.C."/>
            <person name="Malmstrom R."/>
            <person name="Stieglmeier M."/>
            <person name="Klingl A."/>
            <person name="Woyke T."/>
            <person name="Ryan C.M."/>
            <person name="Banfield J.F."/>
        </authorList>
    </citation>
    <scope>NUCLEOTIDE SEQUENCE [LARGE SCALE GENOMIC DNA]</scope>
</reference>
<evidence type="ECO:0000313" key="14">
    <source>
        <dbReference type="EMBL" id="PJA47706.1"/>
    </source>
</evidence>
<evidence type="ECO:0000256" key="11">
    <source>
        <dbReference type="RuleBase" id="RU003783"/>
    </source>
</evidence>
<name>A0A2M7XID7_9BACT</name>
<feature type="region of interest" description="Interaction with substrate tRNA" evidence="10">
    <location>
        <begin position="39"/>
        <end position="42"/>
    </location>
</feature>
<dbReference type="AlphaFoldDB" id="A0A2M7XID7"/>
<comment type="cofactor">
    <cofactor evidence="1 10">
        <name>Mg(2+)</name>
        <dbReference type="ChEBI" id="CHEBI:18420"/>
    </cofactor>
</comment>
<sequence length="323" mass="36944">MDTYGQTKVIAIVGPTASGKTALAIEIAKKYNGEILCVDSRTIYKGMDIGTAKPKGKWQKYGSLISEEIVHWGLDLVLPDQIYSAGLFKIYATKIIEEIVARGHIPVLVGGTGLWFDVILGNLALPQIEPNIDLRKELEIKNTKDLFNLYKLLDPEGALKIDSNNPRRLIRAIEVCKLSGQPFSKFQKKQNSNYCVLWLGVEVPRNELYNRINTRVEEMIKEGLEEEVEDLVNKYGFDAPGMMGIGYREWVGVWSPKIGVRSQTLSALRFPLSNHINIIEMIQKHTRHYAKRQMTWFKKNKEIYWVKERNKAFRLIEGFLGKE</sequence>
<keyword evidence="6 10" id="KW-0547">Nucleotide-binding</keyword>
<evidence type="ECO:0000256" key="7">
    <source>
        <dbReference type="ARBA" id="ARBA00022840"/>
    </source>
</evidence>
<dbReference type="GO" id="GO:0006400">
    <property type="term" value="P:tRNA modification"/>
    <property type="evidence" value="ECO:0007669"/>
    <property type="project" value="TreeGrafter"/>
</dbReference>
<keyword evidence="4 10" id="KW-0808">Transferase</keyword>
<evidence type="ECO:0000256" key="12">
    <source>
        <dbReference type="RuleBase" id="RU003784"/>
    </source>
</evidence>
<evidence type="ECO:0000256" key="4">
    <source>
        <dbReference type="ARBA" id="ARBA00022679"/>
    </source>
</evidence>
<feature type="site" description="Interaction with substrate tRNA" evidence="10">
    <location>
        <position position="135"/>
    </location>
</feature>
<comment type="function">
    <text evidence="2 10 12">Catalyzes the transfer of a dimethylallyl group onto the adenine at position 37 in tRNAs that read codons beginning with uridine, leading to the formation of N6-(dimethylallyl)adenosine (i(6)A).</text>
</comment>
<organism evidence="14 15">
    <name type="scientific">Candidatus Uhrbacteria bacterium CG_4_9_14_3_um_filter_36_7</name>
    <dbReference type="NCBI Taxonomy" id="1975033"/>
    <lineage>
        <taxon>Bacteria</taxon>
        <taxon>Candidatus Uhriibacteriota</taxon>
    </lineage>
</organism>
<evidence type="ECO:0000256" key="9">
    <source>
        <dbReference type="ARBA" id="ARBA00049563"/>
    </source>
</evidence>
<proteinExistence type="inferred from homology"/>
<evidence type="ECO:0000256" key="13">
    <source>
        <dbReference type="RuleBase" id="RU003785"/>
    </source>
</evidence>
<evidence type="ECO:0000256" key="8">
    <source>
        <dbReference type="ARBA" id="ARBA00022842"/>
    </source>
</evidence>
<evidence type="ECO:0000256" key="3">
    <source>
        <dbReference type="ARBA" id="ARBA00005842"/>
    </source>
</evidence>
<comment type="caution">
    <text evidence="14">The sequence shown here is derived from an EMBL/GenBank/DDBJ whole genome shotgun (WGS) entry which is preliminary data.</text>
</comment>
<evidence type="ECO:0000313" key="15">
    <source>
        <dbReference type="Proteomes" id="UP000229749"/>
    </source>
</evidence>
<dbReference type="SUPFAM" id="SSF52540">
    <property type="entry name" value="P-loop containing nucleoside triphosphate hydrolases"/>
    <property type="match status" value="2"/>
</dbReference>
<evidence type="ECO:0000256" key="5">
    <source>
        <dbReference type="ARBA" id="ARBA00022694"/>
    </source>
</evidence>
<feature type="binding site" evidence="10">
    <location>
        <begin position="16"/>
        <end position="21"/>
    </location>
    <ligand>
        <name>substrate</name>
    </ligand>
</feature>
<dbReference type="Gene3D" id="3.40.50.300">
    <property type="entry name" value="P-loop containing nucleotide triphosphate hydrolases"/>
    <property type="match status" value="1"/>
</dbReference>
<dbReference type="Proteomes" id="UP000229749">
    <property type="component" value="Unassembled WGS sequence"/>
</dbReference>
<dbReference type="InterPro" id="IPR018022">
    <property type="entry name" value="IPT"/>
</dbReference>
<comment type="catalytic activity">
    <reaction evidence="9 10 11">
        <text>adenosine(37) in tRNA + dimethylallyl diphosphate = N(6)-dimethylallyladenosine(37) in tRNA + diphosphate</text>
        <dbReference type="Rhea" id="RHEA:26482"/>
        <dbReference type="Rhea" id="RHEA-COMP:10162"/>
        <dbReference type="Rhea" id="RHEA-COMP:10375"/>
        <dbReference type="ChEBI" id="CHEBI:33019"/>
        <dbReference type="ChEBI" id="CHEBI:57623"/>
        <dbReference type="ChEBI" id="CHEBI:74411"/>
        <dbReference type="ChEBI" id="CHEBI:74415"/>
        <dbReference type="EC" id="2.5.1.75"/>
    </reaction>
</comment>
<keyword evidence="7 10" id="KW-0067">ATP-binding</keyword>
<comment type="subunit">
    <text evidence="10">Monomer.</text>
</comment>
<dbReference type="NCBIfam" id="TIGR00174">
    <property type="entry name" value="miaA"/>
    <property type="match status" value="1"/>
</dbReference>
<dbReference type="EC" id="2.5.1.75" evidence="10"/>
<dbReference type="InterPro" id="IPR039657">
    <property type="entry name" value="Dimethylallyltransferase"/>
</dbReference>
<dbReference type="PANTHER" id="PTHR11088">
    <property type="entry name" value="TRNA DIMETHYLALLYLTRANSFERASE"/>
    <property type="match status" value="1"/>
</dbReference>
<feature type="site" description="Interaction with substrate tRNA" evidence="10">
    <location>
        <position position="112"/>
    </location>
</feature>
<keyword evidence="5 10" id="KW-0819">tRNA processing</keyword>
<keyword evidence="8 10" id="KW-0460">Magnesium</keyword>
<gene>
    <name evidence="10" type="primary">miaA</name>
    <name evidence="14" type="ORF">CO172_00405</name>
</gene>
<evidence type="ECO:0000256" key="6">
    <source>
        <dbReference type="ARBA" id="ARBA00022741"/>
    </source>
</evidence>
<dbReference type="HAMAP" id="MF_00185">
    <property type="entry name" value="IPP_trans"/>
    <property type="match status" value="1"/>
</dbReference>
<protein>
    <recommendedName>
        <fullName evidence="10">tRNA dimethylallyltransferase</fullName>
        <ecNumber evidence="10">2.5.1.75</ecNumber>
    </recommendedName>
    <alternativeName>
        <fullName evidence="10">Dimethylallyl diphosphate:tRNA dimethylallyltransferase</fullName>
        <shortName evidence="10">DMAPP:tRNA dimethylallyltransferase</shortName>
        <shortName evidence="10">DMATase</shortName>
    </alternativeName>
    <alternativeName>
        <fullName evidence="10">Isopentenyl-diphosphate:tRNA isopentenyltransferase</fullName>
        <shortName evidence="10">IPP transferase</shortName>
        <shortName evidence="10">IPPT</shortName>
        <shortName evidence="10">IPTase</shortName>
    </alternativeName>
</protein>
<dbReference type="GO" id="GO:0005524">
    <property type="term" value="F:ATP binding"/>
    <property type="evidence" value="ECO:0007669"/>
    <property type="project" value="UniProtKB-UniRule"/>
</dbReference>
<accession>A0A2M7XID7</accession>
<dbReference type="Gene3D" id="1.10.20.140">
    <property type="match status" value="1"/>
</dbReference>
<dbReference type="EMBL" id="PFWS01000005">
    <property type="protein sequence ID" value="PJA47706.1"/>
    <property type="molecule type" value="Genomic_DNA"/>
</dbReference>
<evidence type="ECO:0000256" key="1">
    <source>
        <dbReference type="ARBA" id="ARBA00001946"/>
    </source>
</evidence>
<dbReference type="PANTHER" id="PTHR11088:SF60">
    <property type="entry name" value="TRNA DIMETHYLALLYLTRANSFERASE"/>
    <property type="match status" value="1"/>
</dbReference>
<dbReference type="Pfam" id="PF01715">
    <property type="entry name" value="IPPT"/>
    <property type="match status" value="1"/>
</dbReference>
<comment type="caution">
    <text evidence="10">Lacks conserved residue(s) required for the propagation of feature annotation.</text>
</comment>
<comment type="similarity">
    <text evidence="3 10 13">Belongs to the IPP transferase family.</text>
</comment>
<dbReference type="InterPro" id="IPR027417">
    <property type="entry name" value="P-loop_NTPase"/>
</dbReference>
<evidence type="ECO:0000256" key="2">
    <source>
        <dbReference type="ARBA" id="ARBA00003213"/>
    </source>
</evidence>
<evidence type="ECO:0000256" key="10">
    <source>
        <dbReference type="HAMAP-Rule" id="MF_00185"/>
    </source>
</evidence>
<feature type="binding site" evidence="10">
    <location>
        <begin position="14"/>
        <end position="21"/>
    </location>
    <ligand>
        <name>ATP</name>
        <dbReference type="ChEBI" id="CHEBI:30616"/>
    </ligand>
</feature>
<dbReference type="GO" id="GO:0052381">
    <property type="term" value="F:tRNA dimethylallyltransferase activity"/>
    <property type="evidence" value="ECO:0007669"/>
    <property type="project" value="UniProtKB-UniRule"/>
</dbReference>